<keyword evidence="2" id="KW-1185">Reference proteome</keyword>
<protein>
    <recommendedName>
        <fullName evidence="3">PilZ domain-containing protein</fullName>
    </recommendedName>
</protein>
<name>A0ABV6SEA7_9SPHN</name>
<reference evidence="1 2" key="1">
    <citation type="submission" date="2024-09" db="EMBL/GenBank/DDBJ databases">
        <authorList>
            <person name="Sun Q."/>
            <person name="Mori K."/>
        </authorList>
    </citation>
    <scope>NUCLEOTIDE SEQUENCE [LARGE SCALE GENOMIC DNA]</scope>
    <source>
        <strain evidence="1 2">CICC 11035S</strain>
    </source>
</reference>
<evidence type="ECO:0008006" key="3">
    <source>
        <dbReference type="Google" id="ProtNLM"/>
    </source>
</evidence>
<evidence type="ECO:0000313" key="1">
    <source>
        <dbReference type="EMBL" id="MFC0687581.1"/>
    </source>
</evidence>
<dbReference type="RefSeq" id="WP_267224205.1">
    <property type="nucleotide sequence ID" value="NZ_JAPCWC010000032.1"/>
</dbReference>
<evidence type="ECO:0000313" key="2">
    <source>
        <dbReference type="Proteomes" id="UP001589858"/>
    </source>
</evidence>
<accession>A0ABV6SEA7</accession>
<dbReference type="Proteomes" id="UP001589858">
    <property type="component" value="Unassembled WGS sequence"/>
</dbReference>
<organism evidence="1 2">
    <name type="scientific">Novosphingobium clariflavum</name>
    <dbReference type="NCBI Taxonomy" id="2029884"/>
    <lineage>
        <taxon>Bacteria</taxon>
        <taxon>Pseudomonadati</taxon>
        <taxon>Pseudomonadota</taxon>
        <taxon>Alphaproteobacteria</taxon>
        <taxon>Sphingomonadales</taxon>
        <taxon>Sphingomonadaceae</taxon>
        <taxon>Novosphingobium</taxon>
    </lineage>
</organism>
<proteinExistence type="predicted"/>
<dbReference type="EMBL" id="JBHLTM010000088">
    <property type="protein sequence ID" value="MFC0687581.1"/>
    <property type="molecule type" value="Genomic_DNA"/>
</dbReference>
<sequence length="196" mass="21428">MGSNLDMAIYASILGMSDREIAEAALLPQAAPAPLPAPTPPLPPRRAREPRLRTLIRATVVVTPDPAADLHARHPAVARGEDGRSLHGAMPGQFHEGMLTLVRNVSEHGMCLVMRGNAPHRGESLCVYLPDGQALRGEVRWNERRACGVELSEILDVPTLVATTQRRHDPVCAALDERFDMSLRPPPFEPAPMRFC</sequence>
<comment type="caution">
    <text evidence="1">The sequence shown here is derived from an EMBL/GenBank/DDBJ whole genome shotgun (WGS) entry which is preliminary data.</text>
</comment>
<gene>
    <name evidence="1" type="ORF">ACFFF8_23605</name>
</gene>